<gene>
    <name evidence="1" type="ORF">A2T98_17115</name>
</gene>
<sequence>MSIAIFSNAFSDELITATELNRQPGRILDKAYERPITITRNDQSFALLRRADVACLVKGVTQSKVVFEVLSVAFRLLLGQEIGAEHPYGWLRVFDADELQDFIQEVSEAFRLTDTSNEAWDLIDAIIHEWRESAIAIASPDLAAAFNDQTDEIPLTQPSLSGGG</sequence>
<evidence type="ECO:0000313" key="2">
    <source>
        <dbReference type="Proteomes" id="UP000076555"/>
    </source>
</evidence>
<reference evidence="1 2" key="1">
    <citation type="submission" date="2016-04" db="EMBL/GenBank/DDBJ databases">
        <title>Draft Genome Assembly of the Bloom-forming Cyanobacterium Nodularia spumigena Strain CENA596 in Shrimp Production Ponds.</title>
        <authorList>
            <person name="Popin R.V."/>
            <person name="Rigonato J."/>
            <person name="Abreu V.A."/>
            <person name="Andreote A.P."/>
            <person name="Silveira S.B."/>
            <person name="Odebrecht C."/>
            <person name="Fiore M.F."/>
        </authorList>
    </citation>
    <scope>NUCLEOTIDE SEQUENCE [LARGE SCALE GENOMIC DNA]</scope>
    <source>
        <strain evidence="1 2">CENA596</strain>
    </source>
</reference>
<protein>
    <submittedName>
        <fullName evidence="1">Uncharacterized protein</fullName>
    </submittedName>
</protein>
<evidence type="ECO:0000313" key="1">
    <source>
        <dbReference type="EMBL" id="KZL48627.1"/>
    </source>
</evidence>
<dbReference type="Proteomes" id="UP000076555">
    <property type="component" value="Unassembled WGS sequence"/>
</dbReference>
<dbReference type="RefSeq" id="WP_063873809.1">
    <property type="nucleotide sequence ID" value="NZ_CAWMRI010000232.1"/>
</dbReference>
<dbReference type="EMBL" id="LWAJ01000232">
    <property type="protein sequence ID" value="KZL48627.1"/>
    <property type="molecule type" value="Genomic_DNA"/>
</dbReference>
<dbReference type="OrthoDB" id="484582at2"/>
<organism evidence="1 2">
    <name type="scientific">Nodularia spumigena CENA596</name>
    <dbReference type="NCBI Taxonomy" id="1819295"/>
    <lineage>
        <taxon>Bacteria</taxon>
        <taxon>Bacillati</taxon>
        <taxon>Cyanobacteriota</taxon>
        <taxon>Cyanophyceae</taxon>
        <taxon>Nostocales</taxon>
        <taxon>Nodulariaceae</taxon>
        <taxon>Nodularia</taxon>
    </lineage>
</organism>
<comment type="caution">
    <text evidence="1">The sequence shown here is derived from an EMBL/GenBank/DDBJ whole genome shotgun (WGS) entry which is preliminary data.</text>
</comment>
<name>A0A166IND2_NODSP</name>
<dbReference type="AlphaFoldDB" id="A0A166IND2"/>
<proteinExistence type="predicted"/>
<accession>A0A166IND2</accession>